<dbReference type="InParanoid" id="A0A1S0TNM1"/>
<evidence type="ECO:0000259" key="3">
    <source>
        <dbReference type="PROSITE" id="PS51767"/>
    </source>
</evidence>
<evidence type="ECO:0000313" key="4">
    <source>
        <dbReference type="EMBL" id="EFO17396.1"/>
    </source>
</evidence>
<dbReference type="Gene3D" id="2.40.70.10">
    <property type="entry name" value="Acid Proteases"/>
    <property type="match status" value="2"/>
</dbReference>
<dbReference type="OMA" id="WNDNISI"/>
<dbReference type="GO" id="GO:0004190">
    <property type="term" value="F:aspartic-type endopeptidase activity"/>
    <property type="evidence" value="ECO:0007669"/>
    <property type="project" value="InterPro"/>
</dbReference>
<comment type="similarity">
    <text evidence="1">Belongs to the peptidase A1 family.</text>
</comment>
<dbReference type="InterPro" id="IPR033121">
    <property type="entry name" value="PEPTIDASE_A1"/>
</dbReference>
<feature type="domain" description="Peptidase A1" evidence="3">
    <location>
        <begin position="36"/>
        <end position="364"/>
    </location>
</feature>
<feature type="signal peptide" evidence="2">
    <location>
        <begin position="1"/>
        <end position="17"/>
    </location>
</feature>
<dbReference type="SUPFAM" id="SSF50630">
    <property type="entry name" value="Acid proteases"/>
    <property type="match status" value="1"/>
</dbReference>
<dbReference type="CTD" id="9948552"/>
<sequence length="367" mass="41633">MRLTIILCILLTTPIFAMYRIELHPVYSKSNHHAGYAAKVIIGDPEKEFRVILDTVTPLIWVAGASCSIWPSNCHNKQLYPSSCSRFKGTLSHNYNPKRSACLNAYEDNILINSLDGGRVNFSNSLFGTPSYLNWPEWENYQEIDGVFGLSALHVNSLIKGLTYAPLFLKMDINPLKKAIRENELAPVISIILPALDSNKTAMLTLGGRDDKLCDLDNERNESLTASRNRYNFKFLSIKMNNTKFSDKTVTMFAYPNVINPYISVPNEFMGKIVKDLKAQMDPTTNKYLVNCQGSFEPFEMFTPENKYIVSPKHFIIKHNPNDTRCELAFKNFEGAGKKVVLGIPFLHQYCVTLEPRSNRINFAPII</sequence>
<accession>A0A1S0TNM1</accession>
<evidence type="ECO:0000256" key="1">
    <source>
        <dbReference type="ARBA" id="ARBA00007447"/>
    </source>
</evidence>
<dbReference type="PROSITE" id="PS51767">
    <property type="entry name" value="PEPTIDASE_A1"/>
    <property type="match status" value="1"/>
</dbReference>
<feature type="chain" id="PRO_5010250972" description="Peptidase A1 domain-containing protein" evidence="2">
    <location>
        <begin position="18"/>
        <end position="367"/>
    </location>
</feature>
<reference evidence="4" key="1">
    <citation type="submission" date="2012-04" db="EMBL/GenBank/DDBJ databases">
        <title>The Genome Sequence of Loa loa.</title>
        <authorList>
            <consortium name="The Broad Institute Genome Sequencing Platform"/>
            <consortium name="Broad Institute Genome Sequencing Center for Infectious Disease"/>
            <person name="Nutman T.B."/>
            <person name="Fink D.L."/>
            <person name="Russ C."/>
            <person name="Young S."/>
            <person name="Zeng Q."/>
            <person name="Gargeya S."/>
            <person name="Alvarado L."/>
            <person name="Berlin A."/>
            <person name="Chapman S.B."/>
            <person name="Chen Z."/>
            <person name="Freedman E."/>
            <person name="Gellesch M."/>
            <person name="Goldberg J."/>
            <person name="Griggs A."/>
            <person name="Gujja S."/>
            <person name="Heilman E.R."/>
            <person name="Heiman D."/>
            <person name="Howarth C."/>
            <person name="Mehta T."/>
            <person name="Neiman D."/>
            <person name="Pearson M."/>
            <person name="Roberts A."/>
            <person name="Saif S."/>
            <person name="Shea T."/>
            <person name="Shenoy N."/>
            <person name="Sisk P."/>
            <person name="Stolte C."/>
            <person name="Sykes S."/>
            <person name="White J."/>
            <person name="Yandava C."/>
            <person name="Haas B."/>
            <person name="Henn M.R."/>
            <person name="Nusbaum C."/>
            <person name="Birren B."/>
        </authorList>
    </citation>
    <scope>NUCLEOTIDE SEQUENCE [LARGE SCALE GENOMIC DNA]</scope>
</reference>
<dbReference type="CDD" id="cd05471">
    <property type="entry name" value="pepsin_like"/>
    <property type="match status" value="1"/>
</dbReference>
<evidence type="ECO:0000256" key="2">
    <source>
        <dbReference type="SAM" id="SignalP"/>
    </source>
</evidence>
<dbReference type="GeneID" id="9948552"/>
<proteinExistence type="inferred from homology"/>
<dbReference type="PANTHER" id="PTHR47966">
    <property type="entry name" value="BETA-SITE APP-CLEAVING ENZYME, ISOFORM A-RELATED"/>
    <property type="match status" value="1"/>
</dbReference>
<dbReference type="KEGG" id="loa:LOAG_11103"/>
<dbReference type="InterPro" id="IPR001461">
    <property type="entry name" value="Aspartic_peptidase_A1"/>
</dbReference>
<dbReference type="GO" id="GO:0006508">
    <property type="term" value="P:proteolysis"/>
    <property type="evidence" value="ECO:0007669"/>
    <property type="project" value="InterPro"/>
</dbReference>
<dbReference type="GO" id="GO:0005764">
    <property type="term" value="C:lysosome"/>
    <property type="evidence" value="ECO:0007669"/>
    <property type="project" value="TreeGrafter"/>
</dbReference>
<protein>
    <recommendedName>
        <fullName evidence="3">Peptidase A1 domain-containing protein</fullName>
    </recommendedName>
</protein>
<organism evidence="4">
    <name type="scientific">Loa loa</name>
    <name type="common">Eye worm</name>
    <name type="synonym">Filaria loa</name>
    <dbReference type="NCBI Taxonomy" id="7209"/>
    <lineage>
        <taxon>Eukaryota</taxon>
        <taxon>Metazoa</taxon>
        <taxon>Ecdysozoa</taxon>
        <taxon>Nematoda</taxon>
        <taxon>Chromadorea</taxon>
        <taxon>Rhabditida</taxon>
        <taxon>Spirurina</taxon>
        <taxon>Spiruromorpha</taxon>
        <taxon>Filarioidea</taxon>
        <taxon>Onchocercidae</taxon>
        <taxon>Loa</taxon>
    </lineage>
</organism>
<dbReference type="PANTHER" id="PTHR47966:SF45">
    <property type="entry name" value="PEPTIDASE A1 DOMAIN-CONTAINING PROTEIN"/>
    <property type="match status" value="1"/>
</dbReference>
<name>A0A1S0TNM1_LOALO</name>
<dbReference type="Pfam" id="PF00026">
    <property type="entry name" value="Asp"/>
    <property type="match status" value="1"/>
</dbReference>
<dbReference type="RefSeq" id="XP_003146674.1">
    <property type="nucleotide sequence ID" value="XM_003146626.1"/>
</dbReference>
<gene>
    <name evidence="4" type="ORF">LOAG_11103</name>
</gene>
<dbReference type="InterPro" id="IPR034164">
    <property type="entry name" value="Pepsin-like_dom"/>
</dbReference>
<dbReference type="AlphaFoldDB" id="A0A1S0TNM1"/>
<keyword evidence="2" id="KW-0732">Signal</keyword>
<dbReference type="OrthoDB" id="293175at2759"/>
<dbReference type="EMBL" id="JH712902">
    <property type="protein sequence ID" value="EFO17396.1"/>
    <property type="molecule type" value="Genomic_DNA"/>
</dbReference>
<dbReference type="InterPro" id="IPR021109">
    <property type="entry name" value="Peptidase_aspartic_dom_sf"/>
</dbReference>